<accession>A0A4C1W305</accession>
<dbReference type="EMBL" id="BGZK01000460">
    <property type="protein sequence ID" value="GBP44869.1"/>
    <property type="molecule type" value="Genomic_DNA"/>
</dbReference>
<dbReference type="Proteomes" id="UP000299102">
    <property type="component" value="Unassembled WGS sequence"/>
</dbReference>
<comment type="caution">
    <text evidence="1">The sequence shown here is derived from an EMBL/GenBank/DDBJ whole genome shotgun (WGS) entry which is preliminary data.</text>
</comment>
<keyword evidence="2" id="KW-1185">Reference proteome</keyword>
<proteinExistence type="predicted"/>
<evidence type="ECO:0000313" key="2">
    <source>
        <dbReference type="Proteomes" id="UP000299102"/>
    </source>
</evidence>
<reference evidence="1 2" key="1">
    <citation type="journal article" date="2019" name="Commun. Biol.">
        <title>The bagworm genome reveals a unique fibroin gene that provides high tensile strength.</title>
        <authorList>
            <person name="Kono N."/>
            <person name="Nakamura H."/>
            <person name="Ohtoshi R."/>
            <person name="Tomita M."/>
            <person name="Numata K."/>
            <person name="Arakawa K."/>
        </authorList>
    </citation>
    <scope>NUCLEOTIDE SEQUENCE [LARGE SCALE GENOMIC DNA]</scope>
</reference>
<name>A0A4C1W305_EUMVA</name>
<organism evidence="1 2">
    <name type="scientific">Eumeta variegata</name>
    <name type="common">Bagworm moth</name>
    <name type="synonym">Eumeta japonica</name>
    <dbReference type="NCBI Taxonomy" id="151549"/>
    <lineage>
        <taxon>Eukaryota</taxon>
        <taxon>Metazoa</taxon>
        <taxon>Ecdysozoa</taxon>
        <taxon>Arthropoda</taxon>
        <taxon>Hexapoda</taxon>
        <taxon>Insecta</taxon>
        <taxon>Pterygota</taxon>
        <taxon>Neoptera</taxon>
        <taxon>Endopterygota</taxon>
        <taxon>Lepidoptera</taxon>
        <taxon>Glossata</taxon>
        <taxon>Ditrysia</taxon>
        <taxon>Tineoidea</taxon>
        <taxon>Psychidae</taxon>
        <taxon>Oiketicinae</taxon>
        <taxon>Eumeta</taxon>
    </lineage>
</organism>
<sequence length="145" mass="15246">MSLRLETLMVQLAAPPSSLTTRARDLMALLRPAYARAGYRTLALIKNGAGRPIHTAQPGQTSGDVDRGLETDGADPLLERTGRGRGTPGSAGLAEVELEVAKYKLEIAKVKLRAATPMVREGGDTASCAKGMSYTGALKIDKGIP</sequence>
<protein>
    <submittedName>
        <fullName evidence="1">Uncharacterized protein</fullName>
    </submittedName>
</protein>
<gene>
    <name evidence="1" type="ORF">EVAR_24782_1</name>
</gene>
<evidence type="ECO:0000313" key="1">
    <source>
        <dbReference type="EMBL" id="GBP44869.1"/>
    </source>
</evidence>
<dbReference type="AlphaFoldDB" id="A0A4C1W305"/>